<feature type="compositionally biased region" description="Basic and acidic residues" evidence="1">
    <location>
        <begin position="490"/>
        <end position="506"/>
    </location>
</feature>
<evidence type="ECO:0000313" key="2">
    <source>
        <dbReference type="EMBL" id="KZV31318.1"/>
    </source>
</evidence>
<feature type="compositionally biased region" description="Polar residues" evidence="1">
    <location>
        <begin position="552"/>
        <end position="580"/>
    </location>
</feature>
<protein>
    <submittedName>
        <fullName evidence="2">Uncharacterized protein</fullName>
    </submittedName>
</protein>
<name>A0A2Z7BGQ2_9LAMI</name>
<dbReference type="EMBL" id="KV007526">
    <property type="protein sequence ID" value="KZV31318.1"/>
    <property type="molecule type" value="Genomic_DNA"/>
</dbReference>
<organism evidence="2 3">
    <name type="scientific">Dorcoceras hygrometricum</name>
    <dbReference type="NCBI Taxonomy" id="472368"/>
    <lineage>
        <taxon>Eukaryota</taxon>
        <taxon>Viridiplantae</taxon>
        <taxon>Streptophyta</taxon>
        <taxon>Embryophyta</taxon>
        <taxon>Tracheophyta</taxon>
        <taxon>Spermatophyta</taxon>
        <taxon>Magnoliopsida</taxon>
        <taxon>eudicotyledons</taxon>
        <taxon>Gunneridae</taxon>
        <taxon>Pentapetalae</taxon>
        <taxon>asterids</taxon>
        <taxon>lamiids</taxon>
        <taxon>Lamiales</taxon>
        <taxon>Gesneriaceae</taxon>
        <taxon>Didymocarpoideae</taxon>
        <taxon>Trichosporeae</taxon>
        <taxon>Loxocarpinae</taxon>
        <taxon>Dorcoceras</taxon>
    </lineage>
</organism>
<keyword evidence="3" id="KW-1185">Reference proteome</keyword>
<dbReference type="AlphaFoldDB" id="A0A2Z7BGQ2"/>
<feature type="compositionally biased region" description="Low complexity" evidence="1">
    <location>
        <begin position="516"/>
        <end position="526"/>
    </location>
</feature>
<reference evidence="2 3" key="1">
    <citation type="journal article" date="2015" name="Proc. Natl. Acad. Sci. U.S.A.">
        <title>The resurrection genome of Boea hygrometrica: A blueprint for survival of dehydration.</title>
        <authorList>
            <person name="Xiao L."/>
            <person name="Yang G."/>
            <person name="Zhang L."/>
            <person name="Yang X."/>
            <person name="Zhao S."/>
            <person name="Ji Z."/>
            <person name="Zhou Q."/>
            <person name="Hu M."/>
            <person name="Wang Y."/>
            <person name="Chen M."/>
            <person name="Xu Y."/>
            <person name="Jin H."/>
            <person name="Xiao X."/>
            <person name="Hu G."/>
            <person name="Bao F."/>
            <person name="Hu Y."/>
            <person name="Wan P."/>
            <person name="Li L."/>
            <person name="Deng X."/>
            <person name="Kuang T."/>
            <person name="Xiang C."/>
            <person name="Zhu J.K."/>
            <person name="Oliver M.J."/>
            <person name="He Y."/>
        </authorList>
    </citation>
    <scope>NUCLEOTIDE SEQUENCE [LARGE SCALE GENOMIC DNA]</scope>
    <source>
        <strain evidence="3">cv. XS01</strain>
    </source>
</reference>
<feature type="compositionally biased region" description="Basic and acidic residues" evidence="1">
    <location>
        <begin position="534"/>
        <end position="546"/>
    </location>
</feature>
<accession>A0A2Z7BGQ2</accession>
<evidence type="ECO:0000256" key="1">
    <source>
        <dbReference type="SAM" id="MobiDB-lite"/>
    </source>
</evidence>
<feature type="region of interest" description="Disordered" evidence="1">
    <location>
        <begin position="490"/>
        <end position="580"/>
    </location>
</feature>
<dbReference type="Proteomes" id="UP000250235">
    <property type="component" value="Unassembled WGS sequence"/>
</dbReference>
<proteinExistence type="predicted"/>
<feature type="region of interest" description="Disordered" evidence="1">
    <location>
        <begin position="349"/>
        <end position="390"/>
    </location>
</feature>
<feature type="compositionally biased region" description="Low complexity" evidence="1">
    <location>
        <begin position="375"/>
        <end position="390"/>
    </location>
</feature>
<feature type="compositionally biased region" description="Polar residues" evidence="1">
    <location>
        <begin position="349"/>
        <end position="365"/>
    </location>
</feature>
<evidence type="ECO:0000313" key="3">
    <source>
        <dbReference type="Proteomes" id="UP000250235"/>
    </source>
</evidence>
<gene>
    <name evidence="2" type="ORF">F511_28115</name>
</gene>
<sequence>MMIEIAAGLKVNWAHVLFQVLLNIVNTSKHQSQGFAIQISALLQHLVKENLGESVTLHPQKALTRKSVQTYIKKNSETKAAGESRRKMKIPLETTSAPSLAIMKKRRTMRTRPTEFSIANQILPQPEPVSSNPMDNADLFLTEIPKGTPTHTNAMEDKVSDNLFTPTEPFDKSERNLECEIQMDYASPHIAISLNVQGEKERSIPDYLDKETTSITARASGGIHSADVNNYSIDKGTTTANQAETKEIKELMQRRSLLLYKSYELEVQNLFDEKLENFTDGVPSARHDFLCLRFLHKALRDITIKHQAQRVLAGASRGTIHQIVQQINEDTTNTYSEHQAPVYEQSIPQQEYQAQSHTYSSLSSSWDEDGEDGRGLSSNPSSPGSPTLSGKFLVHSSAAVHILGPDVSSAAHINMDQQNPQSSVMPIVTSARMKIDTDLTRHHTTLLRDQLKSSVDGLEIKIDVLENTLSRKLVDSQQNFVVLKTTMKVGNDKKGEGGQSRPREGLNRPGEGTSDGQSSIRGRGPSPRGGKGSSSREGRGMIDKPVGRWKTQEPTQILNQLNAKTTIQKLTRPSQKQSSA</sequence>